<dbReference type="GO" id="GO:0004252">
    <property type="term" value="F:serine-type endopeptidase activity"/>
    <property type="evidence" value="ECO:0007669"/>
    <property type="project" value="InterPro"/>
</dbReference>
<dbReference type="InterPro" id="IPR001907">
    <property type="entry name" value="ClpP"/>
</dbReference>
<dbReference type="InterPro" id="IPR023562">
    <property type="entry name" value="ClpP/TepA"/>
</dbReference>
<evidence type="ECO:0000313" key="4">
    <source>
        <dbReference type="EMBL" id="KAJ9705222.1"/>
    </source>
</evidence>
<dbReference type="GO" id="GO:0004176">
    <property type="term" value="F:ATP-dependent peptidase activity"/>
    <property type="evidence" value="ECO:0007669"/>
    <property type="project" value="InterPro"/>
</dbReference>
<organism evidence="4 5">
    <name type="scientific">Vitis rotundifolia</name>
    <name type="common">Muscadine grape</name>
    <dbReference type="NCBI Taxonomy" id="103349"/>
    <lineage>
        <taxon>Eukaryota</taxon>
        <taxon>Viridiplantae</taxon>
        <taxon>Streptophyta</taxon>
        <taxon>Embryophyta</taxon>
        <taxon>Tracheophyta</taxon>
        <taxon>Spermatophyta</taxon>
        <taxon>Magnoliopsida</taxon>
        <taxon>eudicotyledons</taxon>
        <taxon>Gunneridae</taxon>
        <taxon>Pentapetalae</taxon>
        <taxon>rosids</taxon>
        <taxon>Vitales</taxon>
        <taxon>Vitaceae</taxon>
        <taxon>Viteae</taxon>
        <taxon>Vitis</taxon>
    </lineage>
</organism>
<comment type="similarity">
    <text evidence="1 3">Belongs to the peptidase S14 family.</text>
</comment>
<gene>
    <name evidence="4" type="ORF">PVL29_003335</name>
</gene>
<dbReference type="PANTHER" id="PTHR10381:SF55">
    <property type="entry name" value="ATP-DEPENDENT CLP PROTEASE PROTEOLYTIC SUBUNIT-RELATED PROTEIN 1, CHLOROPLASTIC"/>
    <property type="match status" value="1"/>
</dbReference>
<evidence type="ECO:0000256" key="3">
    <source>
        <dbReference type="RuleBase" id="RU003567"/>
    </source>
</evidence>
<dbReference type="SUPFAM" id="SSF52096">
    <property type="entry name" value="ClpP/crotonase"/>
    <property type="match status" value="1"/>
</dbReference>
<dbReference type="Pfam" id="PF00574">
    <property type="entry name" value="CLP_protease"/>
    <property type="match status" value="1"/>
</dbReference>
<dbReference type="FunFam" id="3.90.226.10:FF:000020">
    <property type="entry name" value="ATP-dependent Clp protease proteolytic subunit"/>
    <property type="match status" value="1"/>
</dbReference>
<name>A0AA39ADU2_VITRO</name>
<dbReference type="GO" id="GO:0051117">
    <property type="term" value="F:ATPase binding"/>
    <property type="evidence" value="ECO:0007669"/>
    <property type="project" value="TreeGrafter"/>
</dbReference>
<dbReference type="AlphaFoldDB" id="A0AA39ADU2"/>
<evidence type="ECO:0000256" key="2">
    <source>
        <dbReference type="ARBA" id="ARBA00062827"/>
    </source>
</evidence>
<dbReference type="GO" id="GO:0009368">
    <property type="term" value="C:endopeptidase Clp complex"/>
    <property type="evidence" value="ECO:0007669"/>
    <property type="project" value="TreeGrafter"/>
</dbReference>
<dbReference type="InterPro" id="IPR029045">
    <property type="entry name" value="ClpP/crotonase-like_dom_sf"/>
</dbReference>
<dbReference type="GO" id="GO:0009532">
    <property type="term" value="C:plastid stroma"/>
    <property type="evidence" value="ECO:0007669"/>
    <property type="project" value="UniProtKB-ARBA"/>
</dbReference>
<dbReference type="CDD" id="cd07017">
    <property type="entry name" value="S14_ClpP_2"/>
    <property type="match status" value="1"/>
</dbReference>
<dbReference type="Gene3D" id="3.90.226.10">
    <property type="entry name" value="2-enoyl-CoA Hydratase, Chain A, domain 1"/>
    <property type="match status" value="1"/>
</dbReference>
<proteinExistence type="inferred from homology"/>
<comment type="subunit">
    <text evidence="2">Component of the chloroplastic Clp protease core complex which consist of at least 16 proteins: CLPP4 (3 copies), CLPP5 (3 copies), CLPR4 (2 copies), ClpP1 (1 copy), CLPP6 (1 copy), CLPR2 (1 copy), CLPT1 (1 copy), CLPT2 (1 copy) and 3 copies of CLPP3 and/or CLPR1 and/or CLPR3. The core complex is organized in two heptameric rings, one containing CLPP3,4,5,6 in a 1:2:3:1 ratio and the other CLPP1 and CLPR1,2,3,4 in a 3:1:1:1:1 ratio.</text>
</comment>
<dbReference type="PANTHER" id="PTHR10381">
    <property type="entry name" value="ATP-DEPENDENT CLP PROTEASE PROTEOLYTIC SUBUNIT"/>
    <property type="match status" value="1"/>
</dbReference>
<evidence type="ECO:0000256" key="1">
    <source>
        <dbReference type="ARBA" id="ARBA00007039"/>
    </source>
</evidence>
<comment type="caution">
    <text evidence="4">The sequence shown here is derived from an EMBL/GenBank/DDBJ whole genome shotgun (WGS) entry which is preliminary data.</text>
</comment>
<accession>A0AA39ADU2</accession>
<keyword evidence="5" id="KW-1185">Reference proteome</keyword>
<reference evidence="4 5" key="1">
    <citation type="journal article" date="2023" name="BMC Biotechnol.">
        <title>Vitis rotundifolia cv Carlos genome sequencing.</title>
        <authorList>
            <person name="Huff M."/>
            <person name="Hulse-Kemp A."/>
            <person name="Scheffler B."/>
            <person name="Youngblood R."/>
            <person name="Simpson S."/>
            <person name="Babiker E."/>
            <person name="Staton M."/>
        </authorList>
    </citation>
    <scope>NUCLEOTIDE SEQUENCE [LARGE SCALE GENOMIC DNA]</scope>
    <source>
        <tissue evidence="4">Leaf</tissue>
    </source>
</reference>
<dbReference type="PRINTS" id="PR00127">
    <property type="entry name" value="CLPPROTEASEP"/>
</dbReference>
<protein>
    <recommendedName>
        <fullName evidence="3">ATP-dependent Clp protease proteolytic subunit</fullName>
    </recommendedName>
</protein>
<evidence type="ECO:0000313" key="5">
    <source>
        <dbReference type="Proteomes" id="UP001168098"/>
    </source>
</evidence>
<dbReference type="EMBL" id="JARBHA010000003">
    <property type="protein sequence ID" value="KAJ9705222.1"/>
    <property type="molecule type" value="Genomic_DNA"/>
</dbReference>
<dbReference type="GO" id="GO:0006515">
    <property type="term" value="P:protein quality control for misfolded or incompletely synthesized proteins"/>
    <property type="evidence" value="ECO:0007669"/>
    <property type="project" value="TreeGrafter"/>
</dbReference>
<dbReference type="Proteomes" id="UP001168098">
    <property type="component" value="Unassembled WGS sequence"/>
</dbReference>
<sequence length="256" mass="28027">MWSLSGVNDRGPSKYSMSVSMYRGGRGSGRPRTAPPDLPSLLLDARICYLGMPIVPAVAELLVAQFMWLDFDNSSKPIYLYINSTGTQNEKMETVGSETEAYAIADSMAYCKSDVYTVNCGTAYGQAAMLLSVGAKGYRGLQPNASTKLYLPKVNRSSGATIDMWIKAKELDANSEYYIELLAKGTGKTKEEIKKDVERPKYLQAQEAIDYGIADKIISSMDPAYEKRNYDEMLAQAKAMRRAAGAGPQAAPSGFR</sequence>